<feature type="compositionally biased region" description="Low complexity" evidence="1">
    <location>
        <begin position="96"/>
        <end position="106"/>
    </location>
</feature>
<dbReference type="Proteomes" id="UP000014155">
    <property type="component" value="Unassembled WGS sequence"/>
</dbReference>
<dbReference type="STRING" id="1195236.CTER_2282"/>
<organism evidence="2 3">
    <name type="scientific">Ruminiclostridium cellobioparum subsp. termitidis CT1112</name>
    <dbReference type="NCBI Taxonomy" id="1195236"/>
    <lineage>
        <taxon>Bacteria</taxon>
        <taxon>Bacillati</taxon>
        <taxon>Bacillota</taxon>
        <taxon>Clostridia</taxon>
        <taxon>Eubacteriales</taxon>
        <taxon>Oscillospiraceae</taxon>
        <taxon>Ruminiclostridium</taxon>
    </lineage>
</organism>
<dbReference type="eggNOG" id="ENOG5032RKH">
    <property type="taxonomic scope" value="Bacteria"/>
</dbReference>
<dbReference type="AlphaFoldDB" id="S0FIQ4"/>
<feature type="compositionally biased region" description="Pro residues" evidence="1">
    <location>
        <begin position="35"/>
        <end position="46"/>
    </location>
</feature>
<comment type="caution">
    <text evidence="2">The sequence shown here is derived from an EMBL/GenBank/DDBJ whole genome shotgun (WGS) entry which is preliminary data.</text>
</comment>
<reference evidence="2 3" key="1">
    <citation type="journal article" date="2013" name="Genome Announc.">
        <title>Draft Genome Sequence of the Cellulolytic, Mesophilic, Anaerobic Bacterium Clostridium termitidis Strain CT1112 (DSM 5398).</title>
        <authorList>
            <person name="Lal S."/>
            <person name="Ramachandran U."/>
            <person name="Zhang X."/>
            <person name="Munir R."/>
            <person name="Sparling R."/>
            <person name="Levin D.B."/>
        </authorList>
    </citation>
    <scope>NUCLEOTIDE SEQUENCE [LARGE SCALE GENOMIC DNA]</scope>
    <source>
        <strain evidence="2 3">CT1112</strain>
    </source>
</reference>
<feature type="region of interest" description="Disordered" evidence="1">
    <location>
        <begin position="1"/>
        <end position="116"/>
    </location>
</feature>
<evidence type="ECO:0000256" key="1">
    <source>
        <dbReference type="SAM" id="MobiDB-lite"/>
    </source>
</evidence>
<dbReference type="RefSeq" id="WP_004625865.1">
    <property type="nucleotide sequence ID" value="NZ_AORV01000033.1"/>
</dbReference>
<feature type="compositionally biased region" description="Pro residues" evidence="1">
    <location>
        <begin position="53"/>
        <end position="95"/>
    </location>
</feature>
<proteinExistence type="predicted"/>
<evidence type="ECO:0000313" key="2">
    <source>
        <dbReference type="EMBL" id="EMS71885.1"/>
    </source>
</evidence>
<sequence>MSDQYDEYDGYDRYEGYEDYDYYEDDFRPDGTPGPMMPPQGQPPFGPSQGQPPFGPPQGQPPFGPPQGQPPFGPPQGQPPFGPPQGQPPFGPPQGQPGLLPYSPGPHNFGQFAPNMRPPSFIPRRPGFLPGPVRQCRNRFAYIWLNNGRNFWAWISSVTPRVVYGYRWDGRRWVYFEVFTFNIVTFVCIR</sequence>
<gene>
    <name evidence="2" type="ORF">CTER_2282</name>
</gene>
<dbReference type="PATRIC" id="fig|1195236.3.peg.2588"/>
<name>S0FIQ4_RUMCE</name>
<evidence type="ECO:0000313" key="3">
    <source>
        <dbReference type="Proteomes" id="UP000014155"/>
    </source>
</evidence>
<accession>S0FIQ4</accession>
<dbReference type="EMBL" id="AORV01000033">
    <property type="protein sequence ID" value="EMS71885.1"/>
    <property type="molecule type" value="Genomic_DNA"/>
</dbReference>
<evidence type="ECO:0008006" key="4">
    <source>
        <dbReference type="Google" id="ProtNLM"/>
    </source>
</evidence>
<protein>
    <recommendedName>
        <fullName evidence="4">Transporter</fullName>
    </recommendedName>
</protein>
<keyword evidence="3" id="KW-1185">Reference proteome</keyword>